<dbReference type="InterPro" id="IPR003399">
    <property type="entry name" value="Mce/MlaD"/>
</dbReference>
<evidence type="ECO:0000313" key="10">
    <source>
        <dbReference type="Proteomes" id="UP000325713"/>
    </source>
</evidence>
<evidence type="ECO:0000256" key="2">
    <source>
        <dbReference type="ARBA" id="ARBA00022475"/>
    </source>
</evidence>
<dbReference type="EMBL" id="CP031700">
    <property type="protein sequence ID" value="QEY26616.1"/>
    <property type="molecule type" value="Genomic_DNA"/>
</dbReference>
<comment type="subcellular location">
    <subcellularLocation>
        <location evidence="1">Cell inner membrane</location>
    </subcellularLocation>
</comment>
<protein>
    <submittedName>
        <fullName evidence="9">MCE family protein</fullName>
    </submittedName>
</protein>
<keyword evidence="4 7" id="KW-0812">Transmembrane</keyword>
<keyword evidence="5 7" id="KW-1133">Transmembrane helix</keyword>
<keyword evidence="6 7" id="KW-0472">Membrane</keyword>
<keyword evidence="3" id="KW-0997">Cell inner membrane</keyword>
<feature type="transmembrane region" description="Helical" evidence="7">
    <location>
        <begin position="26"/>
        <end position="46"/>
    </location>
</feature>
<dbReference type="PANTHER" id="PTHR30462:SF2">
    <property type="entry name" value="INTERMEMBRANE TRANSPORT PROTEIN PQIB"/>
    <property type="match status" value="1"/>
</dbReference>
<dbReference type="RefSeq" id="WP_151052048.1">
    <property type="nucleotide sequence ID" value="NZ_CP031700.1"/>
</dbReference>
<dbReference type="PANTHER" id="PTHR30462">
    <property type="entry name" value="INTERMEMBRANE TRANSPORT PROTEIN PQIB-RELATED"/>
    <property type="match status" value="1"/>
</dbReference>
<evidence type="ECO:0000256" key="6">
    <source>
        <dbReference type="ARBA" id="ARBA00023136"/>
    </source>
</evidence>
<evidence type="ECO:0000256" key="4">
    <source>
        <dbReference type="ARBA" id="ARBA00022692"/>
    </source>
</evidence>
<dbReference type="Proteomes" id="UP000325713">
    <property type="component" value="Chromosome"/>
</dbReference>
<keyword evidence="2" id="KW-1003">Cell membrane</keyword>
<feature type="domain" description="Mce/MlaD" evidence="8">
    <location>
        <begin position="54"/>
        <end position="145"/>
    </location>
</feature>
<evidence type="ECO:0000256" key="7">
    <source>
        <dbReference type="SAM" id="Phobius"/>
    </source>
</evidence>
<gene>
    <name evidence="9" type="ORF">D0T92_08795</name>
</gene>
<reference evidence="9 10" key="1">
    <citation type="submission" date="2018-08" db="EMBL/GenBank/DDBJ databases">
        <title>Neisseria zalophi ATCC BAA-2455 complete genome.</title>
        <authorList>
            <person name="Veseli I.A."/>
            <person name="Buttler R."/>
            <person name="Mascarenhas dos Santos A.C."/>
            <person name="Pombert J.-F."/>
        </authorList>
    </citation>
    <scope>NUCLEOTIDE SEQUENCE [LARGE SCALE GENOMIC DNA]</scope>
    <source>
        <strain evidence="9 10">ATCC BAA-2455</strain>
    </source>
</reference>
<dbReference type="Pfam" id="PF02470">
    <property type="entry name" value="MlaD"/>
    <property type="match status" value="2"/>
</dbReference>
<evidence type="ECO:0000259" key="8">
    <source>
        <dbReference type="Pfam" id="PF02470"/>
    </source>
</evidence>
<evidence type="ECO:0000256" key="1">
    <source>
        <dbReference type="ARBA" id="ARBA00004533"/>
    </source>
</evidence>
<evidence type="ECO:0000256" key="3">
    <source>
        <dbReference type="ARBA" id="ARBA00022519"/>
    </source>
</evidence>
<organism evidence="9 10">
    <name type="scientific">Neisseria zalophi</name>
    <dbReference type="NCBI Taxonomy" id="640030"/>
    <lineage>
        <taxon>Bacteria</taxon>
        <taxon>Pseudomonadati</taxon>
        <taxon>Pseudomonadota</taxon>
        <taxon>Betaproteobacteria</taxon>
        <taxon>Neisseriales</taxon>
        <taxon>Neisseriaceae</taxon>
        <taxon>Neisseria</taxon>
    </lineage>
</organism>
<dbReference type="OrthoDB" id="9806984at2"/>
<dbReference type="InterPro" id="IPR051800">
    <property type="entry name" value="PqiA-PqiB_transport"/>
</dbReference>
<evidence type="ECO:0000256" key="5">
    <source>
        <dbReference type="ARBA" id="ARBA00022989"/>
    </source>
</evidence>
<feature type="domain" description="Mce/MlaD" evidence="8">
    <location>
        <begin position="298"/>
        <end position="401"/>
    </location>
</feature>
<dbReference type="KEGG" id="nzl:D0T92_08795"/>
<sequence>MTNDNKQPNKQLEYKPVPAVVKKTNAFNSIIWLVPLIALIAGGWLLMKEIRNTGPEVTLLMDSADGIEVNNTVVKVLSVEVGRVRRIRLREDRDGVEVTVRLTADAKDMMREDTQFWVVKPRIDESGISGLNTLVSGSYIAFTPGKSEETKYEFKVLDIPPMTAIGQNGLRLKLIGMNDKMLGVGSPVLYEDFSVGVVESAEFTPKDETVSYTIFIESPNDKLVGQNSQFWLQNGINIETTGSGVNIKSAPIPALLSGAIVFSSPINGNKGDPAVNGDTFELYNSRTDIENLPTERSLYYTAFFKQSVRGLAPGAPVEYKGINIGAVADVPYFADGDSLKLFENGWIPVRIRIEPERIEINADAQSKEYWQSHFQMALNKGLTAAIASNNLITGSKMIELDDTPASGSKLKPFARYNGNVVIATRNSGLDQLQAQLGNLLEKFNKLPLEKTVGELNSSLGELKATLKSANALINKPQTQNVPQELSQTLSELRQTLKGVSPQSPLYGDVQNTLNSIDKTLKDAQPVLNQLKEKPNSLIFNSNVKDPIPKGSR</sequence>
<name>A0A5J6PWG1_9NEIS</name>
<accession>A0A5J6PWG1</accession>
<evidence type="ECO:0000313" key="9">
    <source>
        <dbReference type="EMBL" id="QEY26616.1"/>
    </source>
</evidence>
<proteinExistence type="predicted"/>
<dbReference type="GO" id="GO:0005886">
    <property type="term" value="C:plasma membrane"/>
    <property type="evidence" value="ECO:0007669"/>
    <property type="project" value="UniProtKB-SubCell"/>
</dbReference>
<dbReference type="AlphaFoldDB" id="A0A5J6PWG1"/>
<dbReference type="NCBIfam" id="NF008070">
    <property type="entry name" value="PRK10807.1"/>
    <property type="match status" value="1"/>
</dbReference>
<keyword evidence="10" id="KW-1185">Reference proteome</keyword>